<organism evidence="5 6">
    <name type="scientific">Phakopsora pachyrhizi</name>
    <name type="common">Asian soybean rust disease fungus</name>
    <dbReference type="NCBI Taxonomy" id="170000"/>
    <lineage>
        <taxon>Eukaryota</taxon>
        <taxon>Fungi</taxon>
        <taxon>Dikarya</taxon>
        <taxon>Basidiomycota</taxon>
        <taxon>Pucciniomycotina</taxon>
        <taxon>Pucciniomycetes</taxon>
        <taxon>Pucciniales</taxon>
        <taxon>Phakopsoraceae</taxon>
        <taxon>Phakopsora</taxon>
    </lineage>
</organism>
<comment type="caution">
    <text evidence="5">The sequence shown here is derived from an EMBL/GenBank/DDBJ whole genome shotgun (WGS) entry which is preliminary data.</text>
</comment>
<dbReference type="GO" id="GO:0003729">
    <property type="term" value="F:mRNA binding"/>
    <property type="evidence" value="ECO:0007669"/>
    <property type="project" value="TreeGrafter"/>
</dbReference>
<feature type="compositionally biased region" description="Basic and acidic residues" evidence="3">
    <location>
        <begin position="140"/>
        <end position="157"/>
    </location>
</feature>
<feature type="compositionally biased region" description="Polar residues" evidence="3">
    <location>
        <begin position="8"/>
        <end position="20"/>
    </location>
</feature>
<keyword evidence="6" id="KW-1185">Reference proteome</keyword>
<dbReference type="InterPro" id="IPR004088">
    <property type="entry name" value="KH_dom_type_1"/>
</dbReference>
<feature type="domain" description="K Homology" evidence="4">
    <location>
        <begin position="840"/>
        <end position="918"/>
    </location>
</feature>
<dbReference type="SMART" id="SM00322">
    <property type="entry name" value="KH"/>
    <property type="match status" value="8"/>
</dbReference>
<keyword evidence="1" id="KW-0677">Repeat</keyword>
<dbReference type="GO" id="GO:0005737">
    <property type="term" value="C:cytoplasm"/>
    <property type="evidence" value="ECO:0007669"/>
    <property type="project" value="TreeGrafter"/>
</dbReference>
<dbReference type="PROSITE" id="PS50084">
    <property type="entry name" value="KH_TYPE_1"/>
    <property type="match status" value="8"/>
</dbReference>
<feature type="region of interest" description="Disordered" evidence="3">
    <location>
        <begin position="1"/>
        <end position="33"/>
    </location>
</feature>
<feature type="domain" description="K Homology" evidence="4">
    <location>
        <begin position="684"/>
        <end position="749"/>
    </location>
</feature>
<feature type="domain" description="K Homology" evidence="4">
    <location>
        <begin position="923"/>
        <end position="994"/>
    </location>
</feature>
<dbReference type="InterPro" id="IPR004087">
    <property type="entry name" value="KH_dom"/>
</dbReference>
<dbReference type="PANTHER" id="PTHR10627">
    <property type="entry name" value="SCP160"/>
    <property type="match status" value="1"/>
</dbReference>
<dbReference type="Pfam" id="PF00013">
    <property type="entry name" value="KH_1"/>
    <property type="match status" value="7"/>
</dbReference>
<evidence type="ECO:0000256" key="1">
    <source>
        <dbReference type="ARBA" id="ARBA00022737"/>
    </source>
</evidence>
<feature type="domain" description="K Homology" evidence="4">
    <location>
        <begin position="1296"/>
        <end position="1364"/>
    </location>
</feature>
<feature type="region of interest" description="Disordered" evidence="3">
    <location>
        <begin position="45"/>
        <end position="115"/>
    </location>
</feature>
<feature type="compositionally biased region" description="Polar residues" evidence="3">
    <location>
        <begin position="45"/>
        <end position="65"/>
    </location>
</feature>
<feature type="compositionally biased region" description="Polar residues" evidence="3">
    <location>
        <begin position="100"/>
        <end position="115"/>
    </location>
</feature>
<dbReference type="EMBL" id="CALTRL010000161">
    <property type="protein sequence ID" value="CAH7666831.1"/>
    <property type="molecule type" value="Genomic_DNA"/>
</dbReference>
<dbReference type="PANTHER" id="PTHR10627:SF31">
    <property type="entry name" value="DODECA-SATELLITE-BINDING PROTEIN 1, ISOFORM A"/>
    <property type="match status" value="1"/>
</dbReference>
<accession>A0AAV0AFD6</accession>
<dbReference type="Gene3D" id="3.30.1370.10">
    <property type="entry name" value="K Homology domain, type 1"/>
    <property type="match status" value="7"/>
</dbReference>
<evidence type="ECO:0000256" key="2">
    <source>
        <dbReference type="PROSITE-ProRule" id="PRU00117"/>
    </source>
</evidence>
<reference evidence="5" key="1">
    <citation type="submission" date="2022-06" db="EMBL/GenBank/DDBJ databases">
        <authorList>
            <consortium name="SYNGENTA / RWTH Aachen University"/>
        </authorList>
    </citation>
    <scope>NUCLEOTIDE SEQUENCE</scope>
</reference>
<protein>
    <recommendedName>
        <fullName evidence="4">K Homology domain-containing protein</fullName>
    </recommendedName>
</protein>
<feature type="domain" description="K Homology" evidence="4">
    <location>
        <begin position="230"/>
        <end position="319"/>
    </location>
</feature>
<feature type="domain" description="K Homology" evidence="4">
    <location>
        <begin position="758"/>
        <end position="836"/>
    </location>
</feature>
<dbReference type="SUPFAM" id="SSF54791">
    <property type="entry name" value="Eukaryotic type KH-domain (KH-domain type I)"/>
    <property type="match status" value="8"/>
</dbReference>
<dbReference type="CDD" id="cd00105">
    <property type="entry name" value="KH-I"/>
    <property type="match status" value="1"/>
</dbReference>
<evidence type="ECO:0000259" key="4">
    <source>
        <dbReference type="SMART" id="SM00322"/>
    </source>
</evidence>
<sequence length="1365" mass="150699">MEDYPPLRSTNGVEGSSQLKIQDPNPESRPHLSYEEISAVNELQRLNLNGTSDHGRSNQNGSNRPGSKIQPDFDSEKAFPSLGAPSAAPKTAVGWGQGPALSTRSVGNNQKSTPLNSNQYTETLVLLLSSIHIGSVPPQYREKGPRQAGEKREEDPKTLPDVLRAIQRRHPTVSLESSTSRDRVTILFRTPYTLPRPISSTPPLIKAAHSLHPEERIIRARQELITRVTRKIEKVIMIPAPVKPFVIGQRGRILKEIIESTGANINLPPKGDRSTPGEALIAEGGQVEIGEDVEMIPITISGEVSAVLDAEDKIMGIVKERTNKVTVKISSIPTVLYPLLDGPSSKGSRLSELVLRNLIKELGIEQDDLNCNISVPSLSQTTTKNQSHICLAENESVDGINSIPSSESNTKKDLSITVSGDKSQVEFAVKLIESFYNELMNSTTKVEVEIPKKQHRLLDVQAIEEILAATGSLVILPSPLDPRERVVIRGEKMSNVQALGLLVTKANDLEIETLDLERMNSQIPNSSQYAAQLTTFLSTKAYQTKLKQIQEEAAKSGVKIYIPLLPFKTIEIMGDNREKIIRTKLILENYLKSSIKPSYFQSVEVDRLLHGYVAKKKNPKLKSLQEPKGIEIIIPREGDMTNTILLVAVKPIQGKDNQSNEQDTINALDRVKEEILKSVRDLAEISTVELEVDQKFHSHILGPNGTTLNAIIGEDKLVAIKIGPGDLIGVRGSKDEVLRVEKEIIRIAEEAKVTDTINSYSTEFEVDSKLVSHLVGKGGSTISKLRETLGVRVDFSDRSTEETASKKRKQTKSLVLIQGRKENVEEAKKRILAQAERLADEVTVSLPMIAGLDKRALVGKGGRYILRLQDVHMVFITMPRGPTSENGVSSSNENENIIIRGPKKGVDAVRKELVELMEYERENNNTISMKISTKSVARVLGKGGLNLEKIKQETDVQAIDIDKLEGPEDLSQVTLRGTKSAIQAAKKTISGIVQEVDEESVVEMKIEKNYHQSLIGKGGSRLRELVELAGCDEEAAKKIYFPRSTDPGSSNVVTIKGKKSAVPKIKEQLEKEIQRLKSLTTYGVRVPKASHAAVIGRGGINLKSLQSQHNVLIYTPGWKEWVTADTPVNQDELKDVDPSEIFKVLGPKEGCLAAIEELKSKAQIKERSDRAKSHKKTLIVPCKYHHLLFQNGRAIRELPRGVRIDYGSVKLPTILNVPNEDKLIRDVHTSRIDVDVDEGFQTAVVGWDVQELKSDLKDEVEIPWNITGLDQKEVEAVEKRFQDKLNDLISGSDKGENQVGFLKLMTGLMPKVIGRGGTGLRSLIEQSGALMVEVVGRTGSDTLKIIGNSQQIGRVKFLIEKEFDG</sequence>
<gene>
    <name evidence="5" type="ORF">PPACK8108_LOCUS1188</name>
</gene>
<dbReference type="InterPro" id="IPR036612">
    <property type="entry name" value="KH_dom_type_1_sf"/>
</dbReference>
<proteinExistence type="predicted"/>
<evidence type="ECO:0000256" key="3">
    <source>
        <dbReference type="SAM" id="MobiDB-lite"/>
    </source>
</evidence>
<feature type="domain" description="K Homology" evidence="4">
    <location>
        <begin position="998"/>
        <end position="1074"/>
    </location>
</feature>
<feature type="region of interest" description="Disordered" evidence="3">
    <location>
        <begin position="136"/>
        <end position="157"/>
    </location>
</feature>
<name>A0AAV0AFD6_PHAPC</name>
<evidence type="ECO:0000313" key="5">
    <source>
        <dbReference type="EMBL" id="CAH7666831.1"/>
    </source>
</evidence>
<feature type="domain" description="K Homology" evidence="4">
    <location>
        <begin position="1078"/>
        <end position="1163"/>
    </location>
</feature>
<evidence type="ECO:0000313" key="6">
    <source>
        <dbReference type="Proteomes" id="UP001153365"/>
    </source>
</evidence>
<keyword evidence="2" id="KW-0694">RNA-binding</keyword>
<dbReference type="Proteomes" id="UP001153365">
    <property type="component" value="Unassembled WGS sequence"/>
</dbReference>